<dbReference type="AlphaFoldDB" id="A0AAV1A1U0"/>
<evidence type="ECO:0000313" key="2">
    <source>
        <dbReference type="Proteomes" id="UP001157006"/>
    </source>
</evidence>
<accession>A0AAV1A1U0</accession>
<name>A0AAV1A1U0_VICFA</name>
<keyword evidence="2" id="KW-1185">Reference proteome</keyword>
<gene>
    <name evidence="1" type="ORF">VFH_III106440</name>
</gene>
<organism evidence="1 2">
    <name type="scientific">Vicia faba</name>
    <name type="common">Broad bean</name>
    <name type="synonym">Faba vulgaris</name>
    <dbReference type="NCBI Taxonomy" id="3906"/>
    <lineage>
        <taxon>Eukaryota</taxon>
        <taxon>Viridiplantae</taxon>
        <taxon>Streptophyta</taxon>
        <taxon>Embryophyta</taxon>
        <taxon>Tracheophyta</taxon>
        <taxon>Spermatophyta</taxon>
        <taxon>Magnoliopsida</taxon>
        <taxon>eudicotyledons</taxon>
        <taxon>Gunneridae</taxon>
        <taxon>Pentapetalae</taxon>
        <taxon>rosids</taxon>
        <taxon>fabids</taxon>
        <taxon>Fabales</taxon>
        <taxon>Fabaceae</taxon>
        <taxon>Papilionoideae</taxon>
        <taxon>50 kb inversion clade</taxon>
        <taxon>NPAAA clade</taxon>
        <taxon>Hologalegina</taxon>
        <taxon>IRL clade</taxon>
        <taxon>Fabeae</taxon>
        <taxon>Vicia</taxon>
    </lineage>
</organism>
<dbReference type="Proteomes" id="UP001157006">
    <property type="component" value="Chromosome 3"/>
</dbReference>
<evidence type="ECO:0008006" key="3">
    <source>
        <dbReference type="Google" id="ProtNLM"/>
    </source>
</evidence>
<sequence length="140" mass="16013">VPFHVWNSEFFVWLANSIGSFVCCDENMMKTKNMDIAMILVRTIGFLSLNVTVEVEICGKLFKVRLTEDTHNPLRISFNLTKQEVKMVDSSSDSKVDWNKGGDVNGEAKFNESLMEESLFSDDIKGNLTYLEQQYEAKKN</sequence>
<protein>
    <recommendedName>
        <fullName evidence="3">DUF4283 domain-containing protein</fullName>
    </recommendedName>
</protein>
<proteinExistence type="predicted"/>
<dbReference type="EMBL" id="OX451738">
    <property type="protein sequence ID" value="CAI8603876.1"/>
    <property type="molecule type" value="Genomic_DNA"/>
</dbReference>
<reference evidence="1 2" key="1">
    <citation type="submission" date="2023-01" db="EMBL/GenBank/DDBJ databases">
        <authorList>
            <person name="Kreplak J."/>
        </authorList>
    </citation>
    <scope>NUCLEOTIDE SEQUENCE [LARGE SCALE GENOMIC DNA]</scope>
</reference>
<feature type="non-terminal residue" evidence="1">
    <location>
        <position position="1"/>
    </location>
</feature>
<evidence type="ECO:0000313" key="1">
    <source>
        <dbReference type="EMBL" id="CAI8603876.1"/>
    </source>
</evidence>